<reference evidence="1" key="2">
    <citation type="submission" date="2020-08" db="EMBL/GenBank/DDBJ databases">
        <title>Draft Genome Sequence of Cumin Blight Pathogen Alternaria burnsii.</title>
        <authorList>
            <person name="Feng Z."/>
        </authorList>
    </citation>
    <scope>NUCLEOTIDE SEQUENCE</scope>
    <source>
        <strain evidence="1">CBS107.38</strain>
    </source>
</reference>
<dbReference type="AlphaFoldDB" id="A0A8H7B4Y0"/>
<dbReference type="RefSeq" id="XP_038785690.1">
    <property type="nucleotide sequence ID" value="XM_038931193.1"/>
</dbReference>
<proteinExistence type="predicted"/>
<reference evidence="1" key="1">
    <citation type="submission" date="2020-01" db="EMBL/GenBank/DDBJ databases">
        <authorList>
            <person name="Feng Z.H.Z."/>
        </authorList>
    </citation>
    <scope>NUCLEOTIDE SEQUENCE</scope>
    <source>
        <strain evidence="1">CBS107.38</strain>
    </source>
</reference>
<accession>A0A8H7B4Y0</accession>
<organism evidence="1 2">
    <name type="scientific">Alternaria burnsii</name>
    <dbReference type="NCBI Taxonomy" id="1187904"/>
    <lineage>
        <taxon>Eukaryota</taxon>
        <taxon>Fungi</taxon>
        <taxon>Dikarya</taxon>
        <taxon>Ascomycota</taxon>
        <taxon>Pezizomycotina</taxon>
        <taxon>Dothideomycetes</taxon>
        <taxon>Pleosporomycetidae</taxon>
        <taxon>Pleosporales</taxon>
        <taxon>Pleosporineae</taxon>
        <taxon>Pleosporaceae</taxon>
        <taxon>Alternaria</taxon>
        <taxon>Alternaria sect. Alternaria</taxon>
    </lineage>
</organism>
<evidence type="ECO:0000313" key="1">
    <source>
        <dbReference type="EMBL" id="KAF7675427.1"/>
    </source>
</evidence>
<dbReference type="GeneID" id="62204371"/>
<comment type="caution">
    <text evidence="1">The sequence shown here is derived from an EMBL/GenBank/DDBJ whole genome shotgun (WGS) entry which is preliminary data.</text>
</comment>
<protein>
    <submittedName>
        <fullName evidence="1">Uncharacterized protein</fullName>
    </submittedName>
</protein>
<name>A0A8H7B4Y0_9PLEO</name>
<keyword evidence="2" id="KW-1185">Reference proteome</keyword>
<dbReference type="Proteomes" id="UP000596902">
    <property type="component" value="Unassembled WGS sequence"/>
</dbReference>
<sequence>MFVTSIIPWNEAPSECETCLATLAGQICPSNRPTLSVVSPRLYQVLSRCMKLTRIVRGVSLGRKRRPIYGWQR</sequence>
<evidence type="ECO:0000313" key="2">
    <source>
        <dbReference type="Proteomes" id="UP000596902"/>
    </source>
</evidence>
<dbReference type="EMBL" id="JAAABM010000008">
    <property type="protein sequence ID" value="KAF7675427.1"/>
    <property type="molecule type" value="Genomic_DNA"/>
</dbReference>
<gene>
    <name evidence="1" type="ORF">GT037_006146</name>
</gene>